<dbReference type="Proteomes" id="UP000219072">
    <property type="component" value="Unassembled WGS sequence"/>
</dbReference>
<keyword evidence="3" id="KW-1185">Reference proteome</keyword>
<evidence type="ECO:0000313" key="2">
    <source>
        <dbReference type="EMBL" id="SOD64370.1"/>
    </source>
</evidence>
<keyword evidence="1" id="KW-1133">Transmembrane helix</keyword>
<protein>
    <submittedName>
        <fullName evidence="2">Uncharacterized protein</fullName>
    </submittedName>
</protein>
<organism evidence="2 3">
    <name type="scientific">Streptomyces zhaozhouensis</name>
    <dbReference type="NCBI Taxonomy" id="1300267"/>
    <lineage>
        <taxon>Bacteria</taxon>
        <taxon>Bacillati</taxon>
        <taxon>Actinomycetota</taxon>
        <taxon>Actinomycetes</taxon>
        <taxon>Kitasatosporales</taxon>
        <taxon>Streptomycetaceae</taxon>
        <taxon>Streptomyces</taxon>
    </lineage>
</organism>
<evidence type="ECO:0000313" key="3">
    <source>
        <dbReference type="Proteomes" id="UP000219072"/>
    </source>
</evidence>
<dbReference type="EMBL" id="OCNE01000016">
    <property type="protein sequence ID" value="SOD64370.1"/>
    <property type="molecule type" value="Genomic_DNA"/>
</dbReference>
<name>A0A286E0H3_9ACTN</name>
<reference evidence="2 3" key="1">
    <citation type="submission" date="2017-09" db="EMBL/GenBank/DDBJ databases">
        <authorList>
            <person name="Ehlers B."/>
            <person name="Leendertz F.H."/>
        </authorList>
    </citation>
    <scope>NUCLEOTIDE SEQUENCE [LARGE SCALE GENOMIC DNA]</scope>
    <source>
        <strain evidence="2 3">CGMCC 4.7095</strain>
    </source>
</reference>
<feature type="transmembrane region" description="Helical" evidence="1">
    <location>
        <begin position="21"/>
        <end position="38"/>
    </location>
</feature>
<proteinExistence type="predicted"/>
<keyword evidence="1" id="KW-0812">Transmembrane</keyword>
<gene>
    <name evidence="2" type="ORF">SAMN06297387_11694</name>
</gene>
<dbReference type="AlphaFoldDB" id="A0A286E0H3"/>
<evidence type="ECO:0000256" key="1">
    <source>
        <dbReference type="SAM" id="Phobius"/>
    </source>
</evidence>
<keyword evidence="1" id="KW-0472">Membrane</keyword>
<accession>A0A286E0H3</accession>
<sequence>MGHVEAAPATPAWRRRVTDPAVPVLVLVLGAVATSWYAPVLTWTVLGGLAGYALSGSV</sequence>